<dbReference type="Gene3D" id="3.40.190.10">
    <property type="entry name" value="Periplasmic binding protein-like II"/>
    <property type="match status" value="2"/>
</dbReference>
<evidence type="ECO:0000256" key="5">
    <source>
        <dbReference type="ARBA" id="ARBA00023288"/>
    </source>
</evidence>
<dbReference type="InterPro" id="IPR006059">
    <property type="entry name" value="SBP"/>
</dbReference>
<dbReference type="RefSeq" id="WP_378092357.1">
    <property type="nucleotide sequence ID" value="NZ_JBHSEP010000002.1"/>
</dbReference>
<accession>A0ABV9F963</accession>
<proteinExistence type="predicted"/>
<dbReference type="InterPro" id="IPR050490">
    <property type="entry name" value="Bact_solute-bd_prot1"/>
</dbReference>
<evidence type="ECO:0000313" key="9">
    <source>
        <dbReference type="Proteomes" id="UP001596028"/>
    </source>
</evidence>
<evidence type="ECO:0000256" key="1">
    <source>
        <dbReference type="ARBA" id="ARBA00022475"/>
    </source>
</evidence>
<evidence type="ECO:0000256" key="3">
    <source>
        <dbReference type="ARBA" id="ARBA00023136"/>
    </source>
</evidence>
<dbReference type="EMBL" id="JBHSEP010000002">
    <property type="protein sequence ID" value="MFC4597320.1"/>
    <property type="molecule type" value="Genomic_DNA"/>
</dbReference>
<feature type="signal peptide" evidence="7">
    <location>
        <begin position="1"/>
        <end position="24"/>
    </location>
</feature>
<dbReference type="PANTHER" id="PTHR43649:SF33">
    <property type="entry name" value="POLYGALACTURONAN_RHAMNOGALACTURONAN-BINDING PROTEIN YTCQ"/>
    <property type="match status" value="1"/>
</dbReference>
<name>A0ABV9F963_9BACL</name>
<dbReference type="Pfam" id="PF01547">
    <property type="entry name" value="SBP_bac_1"/>
    <property type="match status" value="1"/>
</dbReference>
<gene>
    <name evidence="8" type="ORF">ACFO3S_03630</name>
</gene>
<feature type="compositionally biased region" description="Low complexity" evidence="6">
    <location>
        <begin position="31"/>
        <end position="51"/>
    </location>
</feature>
<dbReference type="SUPFAM" id="SSF53850">
    <property type="entry name" value="Periplasmic binding protein-like II"/>
    <property type="match status" value="1"/>
</dbReference>
<evidence type="ECO:0000256" key="7">
    <source>
        <dbReference type="SAM" id="SignalP"/>
    </source>
</evidence>
<dbReference type="PROSITE" id="PS51257">
    <property type="entry name" value="PROKAR_LIPOPROTEIN"/>
    <property type="match status" value="1"/>
</dbReference>
<dbReference type="CDD" id="cd13581">
    <property type="entry name" value="PBP2_AlgQ_like_2"/>
    <property type="match status" value="1"/>
</dbReference>
<evidence type="ECO:0000256" key="2">
    <source>
        <dbReference type="ARBA" id="ARBA00022729"/>
    </source>
</evidence>
<keyword evidence="3" id="KW-0472">Membrane</keyword>
<keyword evidence="9" id="KW-1185">Reference proteome</keyword>
<keyword evidence="1" id="KW-1003">Cell membrane</keyword>
<evidence type="ECO:0000256" key="4">
    <source>
        <dbReference type="ARBA" id="ARBA00023139"/>
    </source>
</evidence>
<dbReference type="Proteomes" id="UP001596028">
    <property type="component" value="Unassembled WGS sequence"/>
</dbReference>
<comment type="caution">
    <text evidence="8">The sequence shown here is derived from an EMBL/GenBank/DDBJ whole genome shotgun (WGS) entry which is preliminary data.</text>
</comment>
<sequence>MNGVHRRIAYVTAFLLFCTFILGACSSKSGNPSAPAGSSSPSPQASASEPSAQDELFTPVGTYPIVTKPMTLKMFAPQYASIENMDTNTYTKYVEEKTNINIEWDLVPDNALNDRKQLMLASGDYPEVILHGNLTKDEQMKYGKQGVFLPLNDLIEQYAPNIKKAIEDLPYLKGSITAPDGNIYALPQINECYHCNYAMKLWINKAWLDQLGLQMPTTTDEFYEVLKAFKERDPNNNGKKDEIPLTGSDEMWAGNIAAFLMNAFITDDYVDKDSGSFLFVRDGKVDLAANKEEWKQGLQYLNKLYKEGLIDPAAFTQNADAIQQVGNREPDNILGAITTALISYAISPDDKHPRHKDYVTLPPLKGPNGLQQSLNFAGVSRSQFALTNKATQEQQIAAIRLVDFLFTEEAIVLQEHGPEGNSWRKAEEGELGMDGKQAKYAFIPKAAEKTTHNDGWEQIGPSLRTYPYRDSWMAPQDPLAEGAYEVRLKRESEKYEPYATDELYPSSVFIALEDTEIAAQLRTTIRDYIKSNMAQFITGSKDIDKDWDAYVKGFDGLQIEKYIEIHQNAIAVR</sequence>
<evidence type="ECO:0000313" key="8">
    <source>
        <dbReference type="EMBL" id="MFC4597320.1"/>
    </source>
</evidence>
<dbReference type="PANTHER" id="PTHR43649">
    <property type="entry name" value="ARABINOSE-BINDING PROTEIN-RELATED"/>
    <property type="match status" value="1"/>
</dbReference>
<keyword evidence="2 7" id="KW-0732">Signal</keyword>
<feature type="chain" id="PRO_5047539576" evidence="7">
    <location>
        <begin position="25"/>
        <end position="573"/>
    </location>
</feature>
<evidence type="ECO:0000256" key="6">
    <source>
        <dbReference type="SAM" id="MobiDB-lite"/>
    </source>
</evidence>
<protein>
    <submittedName>
        <fullName evidence="8">ABC transporter substrate-binding protein</fullName>
    </submittedName>
</protein>
<feature type="region of interest" description="Disordered" evidence="6">
    <location>
        <begin position="31"/>
        <end position="53"/>
    </location>
</feature>
<reference evidence="9" key="1">
    <citation type="journal article" date="2019" name="Int. J. Syst. Evol. Microbiol.">
        <title>The Global Catalogue of Microorganisms (GCM) 10K type strain sequencing project: providing services to taxonomists for standard genome sequencing and annotation.</title>
        <authorList>
            <consortium name="The Broad Institute Genomics Platform"/>
            <consortium name="The Broad Institute Genome Sequencing Center for Infectious Disease"/>
            <person name="Wu L."/>
            <person name="Ma J."/>
        </authorList>
    </citation>
    <scope>NUCLEOTIDE SEQUENCE [LARGE SCALE GENOMIC DNA]</scope>
    <source>
        <strain evidence="9">CCUG 49571</strain>
    </source>
</reference>
<organism evidence="8 9">
    <name type="scientific">Cohnella hongkongensis</name>
    <dbReference type="NCBI Taxonomy" id="178337"/>
    <lineage>
        <taxon>Bacteria</taxon>
        <taxon>Bacillati</taxon>
        <taxon>Bacillota</taxon>
        <taxon>Bacilli</taxon>
        <taxon>Bacillales</taxon>
        <taxon>Paenibacillaceae</taxon>
        <taxon>Cohnella</taxon>
    </lineage>
</organism>
<keyword evidence="5" id="KW-0449">Lipoprotein</keyword>
<keyword evidence="4" id="KW-0564">Palmitate</keyword>